<evidence type="ECO:0000256" key="5">
    <source>
        <dbReference type="ARBA" id="ARBA00008391"/>
    </source>
</evidence>
<evidence type="ECO:0000256" key="6">
    <source>
        <dbReference type="ARBA" id="ARBA00022490"/>
    </source>
</evidence>
<dbReference type="RefSeq" id="WP_035391015.1">
    <property type="nucleotide sequence ID" value="NZ_JQKF01000035.1"/>
</dbReference>
<keyword evidence="9 15" id="KW-0479">Metal-binding</keyword>
<dbReference type="AlphaFoldDB" id="A0A0D8FUN1"/>
<evidence type="ECO:0000256" key="3">
    <source>
        <dbReference type="ARBA" id="ARBA00004669"/>
    </source>
</evidence>
<proteinExistence type="inferred from homology"/>
<evidence type="ECO:0000256" key="1">
    <source>
        <dbReference type="ARBA" id="ARBA00001946"/>
    </source>
</evidence>
<organism evidence="17 18">
    <name type="scientific">Ferrimicrobium acidiphilum DSM 19497</name>
    <dbReference type="NCBI Taxonomy" id="1121877"/>
    <lineage>
        <taxon>Bacteria</taxon>
        <taxon>Bacillati</taxon>
        <taxon>Actinomycetota</taxon>
        <taxon>Acidimicrobiia</taxon>
        <taxon>Acidimicrobiales</taxon>
        <taxon>Acidimicrobiaceae</taxon>
        <taxon>Ferrimicrobium</taxon>
    </lineage>
</organism>
<keyword evidence="10 15" id="KW-0660">Purine salvage</keyword>
<dbReference type="GO" id="GO:0004422">
    <property type="term" value="F:hypoxanthine phosphoribosyltransferase activity"/>
    <property type="evidence" value="ECO:0007669"/>
    <property type="project" value="InterPro"/>
</dbReference>
<dbReference type="GO" id="GO:0000287">
    <property type="term" value="F:magnesium ion binding"/>
    <property type="evidence" value="ECO:0007669"/>
    <property type="project" value="TreeGrafter"/>
</dbReference>
<keyword evidence="11 15" id="KW-0547">Nucleotide-binding</keyword>
<feature type="domain" description="Phosphoribosyltransferase" evidence="16">
    <location>
        <begin position="18"/>
        <end position="163"/>
    </location>
</feature>
<evidence type="ECO:0000256" key="9">
    <source>
        <dbReference type="ARBA" id="ARBA00022723"/>
    </source>
</evidence>
<evidence type="ECO:0000256" key="7">
    <source>
        <dbReference type="ARBA" id="ARBA00022676"/>
    </source>
</evidence>
<keyword evidence="12 15" id="KW-0460">Magnesium</keyword>
<dbReference type="PATRIC" id="fig|1121877.4.peg.1432"/>
<comment type="catalytic activity">
    <reaction evidence="14">
        <text>IMP + diphosphate = hypoxanthine + 5-phospho-alpha-D-ribose 1-diphosphate</text>
        <dbReference type="Rhea" id="RHEA:17973"/>
        <dbReference type="ChEBI" id="CHEBI:17368"/>
        <dbReference type="ChEBI" id="CHEBI:33019"/>
        <dbReference type="ChEBI" id="CHEBI:58017"/>
        <dbReference type="ChEBI" id="CHEBI:58053"/>
        <dbReference type="EC" id="2.4.2.8"/>
    </reaction>
    <physiologicalReaction direction="right-to-left" evidence="14">
        <dbReference type="Rhea" id="RHEA:17975"/>
    </physiologicalReaction>
</comment>
<evidence type="ECO:0000256" key="13">
    <source>
        <dbReference type="ARBA" id="ARBA00048811"/>
    </source>
</evidence>
<gene>
    <name evidence="17" type="primary">hpt</name>
    <name evidence="17" type="ORF">FEAC_13060</name>
</gene>
<dbReference type="GO" id="GO:0006166">
    <property type="term" value="P:purine ribonucleoside salvage"/>
    <property type="evidence" value="ECO:0007669"/>
    <property type="project" value="UniProtKB-KW"/>
</dbReference>
<dbReference type="GO" id="GO:0052657">
    <property type="term" value="F:guanine phosphoribosyltransferase activity"/>
    <property type="evidence" value="ECO:0007669"/>
    <property type="project" value="RHEA"/>
</dbReference>
<dbReference type="GO" id="GO:0000166">
    <property type="term" value="F:nucleotide binding"/>
    <property type="evidence" value="ECO:0007669"/>
    <property type="project" value="UniProtKB-KW"/>
</dbReference>
<dbReference type="PANTHER" id="PTHR43340">
    <property type="entry name" value="HYPOXANTHINE-GUANINE PHOSPHORIBOSYLTRANSFERASE"/>
    <property type="match status" value="1"/>
</dbReference>
<evidence type="ECO:0000313" key="17">
    <source>
        <dbReference type="EMBL" id="KJE76980.1"/>
    </source>
</evidence>
<dbReference type="UniPathway" id="UPA00591">
    <property type="reaction ID" value="UER00648"/>
</dbReference>
<keyword evidence="6 15" id="KW-0963">Cytoplasm</keyword>
<evidence type="ECO:0000256" key="10">
    <source>
        <dbReference type="ARBA" id="ARBA00022726"/>
    </source>
</evidence>
<evidence type="ECO:0000256" key="2">
    <source>
        <dbReference type="ARBA" id="ARBA00004496"/>
    </source>
</evidence>
<reference evidence="17 18" key="1">
    <citation type="submission" date="2015-01" db="EMBL/GenBank/DDBJ databases">
        <title>Draft genome of the acidophilic iron oxidizer Ferrimicrobium acidiphilum strain T23.</title>
        <authorList>
            <person name="Poehlein A."/>
            <person name="Eisen S."/>
            <person name="Schloemann M."/>
            <person name="Johnson B.D."/>
            <person name="Daniel R."/>
            <person name="Muehling M."/>
        </authorList>
    </citation>
    <scope>NUCLEOTIDE SEQUENCE [LARGE SCALE GENOMIC DNA]</scope>
    <source>
        <strain evidence="17 18">T23</strain>
    </source>
</reference>
<dbReference type="GO" id="GO:0032264">
    <property type="term" value="P:IMP salvage"/>
    <property type="evidence" value="ECO:0007669"/>
    <property type="project" value="UniProtKB-UniPathway"/>
</dbReference>
<comment type="caution">
    <text evidence="17">The sequence shown here is derived from an EMBL/GenBank/DDBJ whole genome shotgun (WGS) entry which is preliminary data.</text>
</comment>
<evidence type="ECO:0000256" key="4">
    <source>
        <dbReference type="ARBA" id="ARBA00004676"/>
    </source>
</evidence>
<dbReference type="eggNOG" id="COG0634">
    <property type="taxonomic scope" value="Bacteria"/>
</dbReference>
<accession>A0A0D8FUN1</accession>
<comment type="similarity">
    <text evidence="5 15">Belongs to the purine/pyrimidine phosphoribosyltransferase family.</text>
</comment>
<dbReference type="GeneID" id="78372522"/>
<dbReference type="STRING" id="1121877.FEAC_13060"/>
<name>A0A0D8FUN1_9ACTN</name>
<dbReference type="Pfam" id="PF00156">
    <property type="entry name" value="Pribosyltran"/>
    <property type="match status" value="1"/>
</dbReference>
<protein>
    <recommendedName>
        <fullName evidence="15">Hypoxanthine phosphoribosyltransferase</fullName>
        <ecNumber evidence="15">2.4.2.8</ecNumber>
    </recommendedName>
</protein>
<dbReference type="InterPro" id="IPR000836">
    <property type="entry name" value="PRTase_dom"/>
</dbReference>
<dbReference type="InterPro" id="IPR050408">
    <property type="entry name" value="HGPRT"/>
</dbReference>
<comment type="pathway">
    <text evidence="4">Purine metabolism; GMP biosynthesis via salvage pathway; GMP from guanine: step 1/1.</text>
</comment>
<comment type="pathway">
    <text evidence="3 15">Purine metabolism; IMP biosynthesis via salvage pathway; IMP from hypoxanthine: step 1/1.</text>
</comment>
<keyword evidence="18" id="KW-1185">Reference proteome</keyword>
<evidence type="ECO:0000256" key="15">
    <source>
        <dbReference type="RuleBase" id="RU364099"/>
    </source>
</evidence>
<dbReference type="EC" id="2.4.2.8" evidence="15"/>
<dbReference type="FunFam" id="3.40.50.2020:FF:000006">
    <property type="entry name" value="Hypoxanthine phosphoribosyltransferase"/>
    <property type="match status" value="1"/>
</dbReference>
<dbReference type="GO" id="GO:0005829">
    <property type="term" value="C:cytosol"/>
    <property type="evidence" value="ECO:0007669"/>
    <property type="project" value="TreeGrafter"/>
</dbReference>
<comment type="cofactor">
    <cofactor evidence="1 15">
        <name>Mg(2+)</name>
        <dbReference type="ChEBI" id="CHEBI:18420"/>
    </cofactor>
</comment>
<dbReference type="GO" id="GO:0046100">
    <property type="term" value="P:hypoxanthine metabolic process"/>
    <property type="evidence" value="ECO:0007669"/>
    <property type="project" value="TreeGrafter"/>
</dbReference>
<dbReference type="Proteomes" id="UP000032336">
    <property type="component" value="Unassembled WGS sequence"/>
</dbReference>
<evidence type="ECO:0000256" key="11">
    <source>
        <dbReference type="ARBA" id="ARBA00022741"/>
    </source>
</evidence>
<evidence type="ECO:0000256" key="14">
    <source>
        <dbReference type="ARBA" id="ARBA00049402"/>
    </source>
</evidence>
<dbReference type="InterPro" id="IPR005904">
    <property type="entry name" value="Hxn_phspho_trans"/>
</dbReference>
<dbReference type="Gene3D" id="3.40.50.2020">
    <property type="match status" value="1"/>
</dbReference>
<comment type="subcellular location">
    <subcellularLocation>
        <location evidence="2 15">Cytoplasm</location>
    </subcellularLocation>
</comment>
<evidence type="ECO:0000256" key="8">
    <source>
        <dbReference type="ARBA" id="ARBA00022679"/>
    </source>
</evidence>
<dbReference type="OrthoDB" id="9802824at2"/>
<dbReference type="GO" id="GO:0006178">
    <property type="term" value="P:guanine salvage"/>
    <property type="evidence" value="ECO:0007669"/>
    <property type="project" value="TreeGrafter"/>
</dbReference>
<dbReference type="EMBL" id="JXUW01000009">
    <property type="protein sequence ID" value="KJE76980.1"/>
    <property type="molecule type" value="Genomic_DNA"/>
</dbReference>
<dbReference type="SUPFAM" id="SSF53271">
    <property type="entry name" value="PRTase-like"/>
    <property type="match status" value="1"/>
</dbReference>
<dbReference type="PANTHER" id="PTHR43340:SF1">
    <property type="entry name" value="HYPOXANTHINE PHOSPHORIBOSYLTRANSFERASE"/>
    <property type="match status" value="1"/>
</dbReference>
<comment type="catalytic activity">
    <reaction evidence="13">
        <text>GMP + diphosphate = guanine + 5-phospho-alpha-D-ribose 1-diphosphate</text>
        <dbReference type="Rhea" id="RHEA:25424"/>
        <dbReference type="ChEBI" id="CHEBI:16235"/>
        <dbReference type="ChEBI" id="CHEBI:33019"/>
        <dbReference type="ChEBI" id="CHEBI:58017"/>
        <dbReference type="ChEBI" id="CHEBI:58115"/>
        <dbReference type="EC" id="2.4.2.8"/>
    </reaction>
    <physiologicalReaction direction="right-to-left" evidence="13">
        <dbReference type="Rhea" id="RHEA:25426"/>
    </physiologicalReaction>
</comment>
<sequence>MGWRDEDGHLGEVVVSAERIAERVAELGKTITQDYQGLSPLLIGVLKGAFVFMTDLAREINLPVSVDFMAVSSYGDATKTSGVVRIIKDLDIDLVDRDVILVEDIIESGLTLRYLLHNLRSRNPRTLKVCTLLLKEGEQRELVTPDYVGFSIPREFVVGYGLDVAEKYRNLSYIARYRETL</sequence>
<evidence type="ECO:0000256" key="12">
    <source>
        <dbReference type="ARBA" id="ARBA00022842"/>
    </source>
</evidence>
<dbReference type="GO" id="GO:0032263">
    <property type="term" value="P:GMP salvage"/>
    <property type="evidence" value="ECO:0007669"/>
    <property type="project" value="TreeGrafter"/>
</dbReference>
<dbReference type="NCBIfam" id="TIGR01203">
    <property type="entry name" value="HGPRTase"/>
    <property type="match status" value="1"/>
</dbReference>
<keyword evidence="8 15" id="KW-0808">Transferase</keyword>
<dbReference type="InterPro" id="IPR029057">
    <property type="entry name" value="PRTase-like"/>
</dbReference>
<evidence type="ECO:0000313" key="18">
    <source>
        <dbReference type="Proteomes" id="UP000032336"/>
    </source>
</evidence>
<dbReference type="CDD" id="cd06223">
    <property type="entry name" value="PRTases_typeI"/>
    <property type="match status" value="1"/>
</dbReference>
<evidence type="ECO:0000259" key="16">
    <source>
        <dbReference type="Pfam" id="PF00156"/>
    </source>
</evidence>
<keyword evidence="7 15" id="KW-0328">Glycosyltransferase</keyword>